<evidence type="ECO:0000313" key="1">
    <source>
        <dbReference type="EMBL" id="VEL21834.1"/>
    </source>
</evidence>
<reference evidence="1" key="1">
    <citation type="submission" date="2018-11" db="EMBL/GenBank/DDBJ databases">
        <authorList>
            <consortium name="Pathogen Informatics"/>
        </authorList>
    </citation>
    <scope>NUCLEOTIDE SEQUENCE</scope>
</reference>
<dbReference type="AlphaFoldDB" id="A0A3S5AED6"/>
<sequence>MKGFSISSGYNICPSFCHVLPFFSNSFNLAVFIPPRDLLLPEHSFCSGSYLEARAGVNSTASLLTRLCAGLSTTSFNRQIAFTTGSLPYASSAFLSRRAEDAPITSAHRLDLDRSTNLWLRFRSESGTTSRFRLEYNKG</sequence>
<dbReference type="EMBL" id="CAAALY010053365">
    <property type="protein sequence ID" value="VEL21834.1"/>
    <property type="molecule type" value="Genomic_DNA"/>
</dbReference>
<comment type="caution">
    <text evidence="1">The sequence shown here is derived from an EMBL/GenBank/DDBJ whole genome shotgun (WGS) entry which is preliminary data.</text>
</comment>
<gene>
    <name evidence="1" type="ORF">PXEA_LOCUS15274</name>
</gene>
<protein>
    <recommendedName>
        <fullName evidence="3">CUB domain-containing protein</fullName>
    </recommendedName>
</protein>
<proteinExistence type="predicted"/>
<dbReference type="Proteomes" id="UP000784294">
    <property type="component" value="Unassembled WGS sequence"/>
</dbReference>
<name>A0A3S5AED6_9PLAT</name>
<organism evidence="1 2">
    <name type="scientific">Protopolystoma xenopodis</name>
    <dbReference type="NCBI Taxonomy" id="117903"/>
    <lineage>
        <taxon>Eukaryota</taxon>
        <taxon>Metazoa</taxon>
        <taxon>Spiralia</taxon>
        <taxon>Lophotrochozoa</taxon>
        <taxon>Platyhelminthes</taxon>
        <taxon>Monogenea</taxon>
        <taxon>Polyopisthocotylea</taxon>
        <taxon>Polystomatidea</taxon>
        <taxon>Polystomatidae</taxon>
        <taxon>Protopolystoma</taxon>
    </lineage>
</organism>
<keyword evidence="2" id="KW-1185">Reference proteome</keyword>
<accession>A0A3S5AED6</accession>
<evidence type="ECO:0008006" key="3">
    <source>
        <dbReference type="Google" id="ProtNLM"/>
    </source>
</evidence>
<evidence type="ECO:0000313" key="2">
    <source>
        <dbReference type="Proteomes" id="UP000784294"/>
    </source>
</evidence>